<reference evidence="3" key="1">
    <citation type="journal article" date="2019" name="Int. J. Syst. Evol. Microbiol.">
        <title>The Global Catalogue of Microorganisms (GCM) 10K type strain sequencing project: providing services to taxonomists for standard genome sequencing and annotation.</title>
        <authorList>
            <consortium name="The Broad Institute Genomics Platform"/>
            <consortium name="The Broad Institute Genome Sequencing Center for Infectious Disease"/>
            <person name="Wu L."/>
            <person name="Ma J."/>
        </authorList>
    </citation>
    <scope>NUCLEOTIDE SEQUENCE [LARGE SCALE GENOMIC DNA]</scope>
    <source>
        <strain evidence="3">JCM 13006</strain>
    </source>
</reference>
<name>A0ABP9ESU4_9ACTN</name>
<feature type="region of interest" description="Disordered" evidence="1">
    <location>
        <begin position="211"/>
        <end position="285"/>
    </location>
</feature>
<comment type="caution">
    <text evidence="2">The sequence shown here is derived from an EMBL/GenBank/DDBJ whole genome shotgun (WGS) entry which is preliminary data.</text>
</comment>
<organism evidence="2 3">
    <name type="scientific">Kitasatospora terrestris</name>
    <dbReference type="NCBI Taxonomy" id="258051"/>
    <lineage>
        <taxon>Bacteria</taxon>
        <taxon>Bacillati</taxon>
        <taxon>Actinomycetota</taxon>
        <taxon>Actinomycetes</taxon>
        <taxon>Kitasatosporales</taxon>
        <taxon>Streptomycetaceae</taxon>
        <taxon>Kitasatospora</taxon>
    </lineage>
</organism>
<gene>
    <name evidence="2" type="ORF">GCM10023235_78510</name>
</gene>
<feature type="compositionally biased region" description="Basic residues" evidence="1">
    <location>
        <begin position="238"/>
        <end position="252"/>
    </location>
</feature>
<protein>
    <recommendedName>
        <fullName evidence="4">DUF317 domain-containing protein</fullName>
    </recommendedName>
</protein>
<keyword evidence="3" id="KW-1185">Reference proteome</keyword>
<proteinExistence type="predicted"/>
<sequence>MEVIGTSRETDVLRGLVTDSVTGYEPSGYADWCWILHAIWELDDEGRRVRWVRWADLVSGAGRDLSQWGQTLSTRVFEGIPTEGMTRPETVAPDRDSLTGLIEILARFSPDGLDTGCFWAQSPLENIGEAVELRRGPLGEAVPLRDGIGSAGFPCSFPVNWWPADRSWFVYSDSDLSATEVHGSKELIAAILADSSFEAVRYPHVSEPEVSAPESARLISEPKNPGGPAIGGPTARTVRAHRRALPRTHRAGRRGDAPGRPGPPPLEPLRDPLWPGCPRPGPEPVRSQGRFKVLVITRVRRSWRCEGCGLGRHECIEASVERGDLPKSS</sequence>
<evidence type="ECO:0000313" key="3">
    <source>
        <dbReference type="Proteomes" id="UP001501752"/>
    </source>
</evidence>
<evidence type="ECO:0000313" key="2">
    <source>
        <dbReference type="EMBL" id="GAA4885712.1"/>
    </source>
</evidence>
<accession>A0ABP9ESU4</accession>
<evidence type="ECO:0008006" key="4">
    <source>
        <dbReference type="Google" id="ProtNLM"/>
    </source>
</evidence>
<dbReference type="Proteomes" id="UP001501752">
    <property type="component" value="Unassembled WGS sequence"/>
</dbReference>
<evidence type="ECO:0000256" key="1">
    <source>
        <dbReference type="SAM" id="MobiDB-lite"/>
    </source>
</evidence>
<dbReference type="EMBL" id="BAABIS010000001">
    <property type="protein sequence ID" value="GAA4885712.1"/>
    <property type="molecule type" value="Genomic_DNA"/>
</dbReference>